<dbReference type="InterPro" id="IPR003439">
    <property type="entry name" value="ABC_transporter-like_ATP-bd"/>
</dbReference>
<evidence type="ECO:0000256" key="3">
    <source>
        <dbReference type="ARBA" id="ARBA00022741"/>
    </source>
</evidence>
<dbReference type="Pfam" id="PF00005">
    <property type="entry name" value="ABC_tran"/>
    <property type="match status" value="1"/>
</dbReference>
<accession>A0A937W1K5</accession>
<feature type="domain" description="ABC transporter" evidence="7">
    <location>
        <begin position="10"/>
        <end position="253"/>
    </location>
</feature>
<keyword evidence="6" id="KW-0472">Membrane</keyword>
<keyword evidence="2" id="KW-1003">Cell membrane</keyword>
<dbReference type="InterPro" id="IPR012693">
    <property type="entry name" value="ABC_transpr_PhnC"/>
</dbReference>
<dbReference type="SUPFAM" id="SSF52540">
    <property type="entry name" value="P-loop containing nucleoside triphosphate hydrolases"/>
    <property type="match status" value="1"/>
</dbReference>
<dbReference type="EMBL" id="VGLS01000154">
    <property type="protein sequence ID" value="MBM3223511.1"/>
    <property type="molecule type" value="Genomic_DNA"/>
</dbReference>
<evidence type="ECO:0000256" key="6">
    <source>
        <dbReference type="ARBA" id="ARBA00023136"/>
    </source>
</evidence>
<keyword evidence="1" id="KW-0813">Transport</keyword>
<dbReference type="SMART" id="SM00382">
    <property type="entry name" value="AAA"/>
    <property type="match status" value="1"/>
</dbReference>
<dbReference type="InterPro" id="IPR027417">
    <property type="entry name" value="P-loop_NTPase"/>
</dbReference>
<evidence type="ECO:0000313" key="9">
    <source>
        <dbReference type="Proteomes" id="UP000712673"/>
    </source>
</evidence>
<dbReference type="InterPro" id="IPR017871">
    <property type="entry name" value="ABC_transporter-like_CS"/>
</dbReference>
<evidence type="ECO:0000256" key="1">
    <source>
        <dbReference type="ARBA" id="ARBA00022448"/>
    </source>
</evidence>
<comment type="caution">
    <text evidence="8">The sequence shown here is derived from an EMBL/GenBank/DDBJ whole genome shotgun (WGS) entry which is preliminary data.</text>
</comment>
<dbReference type="NCBIfam" id="TIGR02315">
    <property type="entry name" value="ABC_phnC"/>
    <property type="match status" value="1"/>
</dbReference>
<evidence type="ECO:0000256" key="5">
    <source>
        <dbReference type="ARBA" id="ARBA00022967"/>
    </source>
</evidence>
<evidence type="ECO:0000256" key="2">
    <source>
        <dbReference type="ARBA" id="ARBA00022475"/>
    </source>
</evidence>
<dbReference type="GO" id="GO:0016887">
    <property type="term" value="F:ATP hydrolysis activity"/>
    <property type="evidence" value="ECO:0007669"/>
    <property type="project" value="InterPro"/>
</dbReference>
<organism evidence="8 9">
    <name type="scientific">Tectimicrobiota bacterium</name>
    <dbReference type="NCBI Taxonomy" id="2528274"/>
    <lineage>
        <taxon>Bacteria</taxon>
        <taxon>Pseudomonadati</taxon>
        <taxon>Nitrospinota/Tectimicrobiota group</taxon>
        <taxon>Candidatus Tectimicrobiota</taxon>
    </lineage>
</organism>
<dbReference type="GO" id="GO:0015416">
    <property type="term" value="F:ABC-type phosphonate transporter activity"/>
    <property type="evidence" value="ECO:0007669"/>
    <property type="project" value="InterPro"/>
</dbReference>
<name>A0A937W1K5_UNCTE</name>
<gene>
    <name evidence="8" type="primary">phnC</name>
    <name evidence="8" type="ORF">FJZ47_06900</name>
</gene>
<keyword evidence="4 8" id="KW-0067">ATP-binding</keyword>
<dbReference type="PROSITE" id="PS00211">
    <property type="entry name" value="ABC_TRANSPORTER_1"/>
    <property type="match status" value="1"/>
</dbReference>
<dbReference type="AlphaFoldDB" id="A0A937W1K5"/>
<dbReference type="PROSITE" id="PS50893">
    <property type="entry name" value="ABC_TRANSPORTER_2"/>
    <property type="match status" value="1"/>
</dbReference>
<dbReference type="Gene3D" id="3.40.50.300">
    <property type="entry name" value="P-loop containing nucleotide triphosphate hydrolases"/>
    <property type="match status" value="1"/>
</dbReference>
<evidence type="ECO:0000259" key="7">
    <source>
        <dbReference type="PROSITE" id="PS50893"/>
    </source>
</evidence>
<proteinExistence type="predicted"/>
<dbReference type="GO" id="GO:0016020">
    <property type="term" value="C:membrane"/>
    <property type="evidence" value="ECO:0007669"/>
    <property type="project" value="InterPro"/>
</dbReference>
<protein>
    <submittedName>
        <fullName evidence="8">Phosphonate ABC transporter ATP-binding protein</fullName>
    </submittedName>
</protein>
<keyword evidence="3" id="KW-0547">Nucleotide-binding</keyword>
<dbReference type="InterPro" id="IPR003593">
    <property type="entry name" value="AAA+_ATPase"/>
</dbReference>
<sequence>MGTDVAAAQLQVLNLSKHYHGVAVVDNVSLTVAPGEFVALLGPSGAGKTTLFRCVAALTPLDGGTVVVNRRELHTLRGAQLCAARRDIGVIFQQFNLVRRLTALHNVLAGRLGYVPTWRVLLRRFPAADRQLALACLDWVGLLGHAYQRADRLSGGQQQRVAIARVLAQQSRFILADEPVASLDPETAESVLDTLRSIARERGIAVLCSLHQVDLATRFADRILGMRQGRLLLDLPTAQLSAVHRNLLYAAAAPEAQSMQQRSTPMPFGVL</sequence>
<dbReference type="PANTHER" id="PTHR43166:SF6">
    <property type="entry name" value="PHOSPHONATES IMPORT ATP-BINDING PROTEIN PHNC"/>
    <property type="match status" value="1"/>
</dbReference>
<dbReference type="PANTHER" id="PTHR43166">
    <property type="entry name" value="AMINO ACID IMPORT ATP-BINDING PROTEIN"/>
    <property type="match status" value="1"/>
</dbReference>
<dbReference type="CDD" id="cd03256">
    <property type="entry name" value="ABC_PhnC_transporter"/>
    <property type="match status" value="1"/>
</dbReference>
<dbReference type="GO" id="GO:0005524">
    <property type="term" value="F:ATP binding"/>
    <property type="evidence" value="ECO:0007669"/>
    <property type="project" value="UniProtKB-KW"/>
</dbReference>
<dbReference type="Proteomes" id="UP000712673">
    <property type="component" value="Unassembled WGS sequence"/>
</dbReference>
<dbReference type="InterPro" id="IPR050086">
    <property type="entry name" value="MetN_ABC_transporter-like"/>
</dbReference>
<reference evidence="8" key="1">
    <citation type="submission" date="2019-03" db="EMBL/GenBank/DDBJ databases">
        <title>Lake Tanganyika Metagenome-Assembled Genomes (MAGs).</title>
        <authorList>
            <person name="Tran P."/>
        </authorList>
    </citation>
    <scope>NUCLEOTIDE SEQUENCE</scope>
    <source>
        <strain evidence="8">K_DeepCast_65m_m2_066</strain>
    </source>
</reference>
<evidence type="ECO:0000256" key="4">
    <source>
        <dbReference type="ARBA" id="ARBA00022840"/>
    </source>
</evidence>
<evidence type="ECO:0000313" key="8">
    <source>
        <dbReference type="EMBL" id="MBM3223511.1"/>
    </source>
</evidence>
<keyword evidence="5" id="KW-1278">Translocase</keyword>